<evidence type="ECO:0000259" key="1">
    <source>
        <dbReference type="PROSITE" id="PS50801"/>
    </source>
</evidence>
<dbReference type="PANTHER" id="PTHR35849:SF1">
    <property type="entry name" value="INTERMEMBRANE PHOSPHOLIPID TRANSPORT SYSTEM BINDING PROTEIN MLAB"/>
    <property type="match status" value="1"/>
</dbReference>
<evidence type="ECO:0000313" key="3">
    <source>
        <dbReference type="Proteomes" id="UP000199496"/>
    </source>
</evidence>
<organism evidence="2 3">
    <name type="scientific">Ectothiorhodospira magna</name>
    <dbReference type="NCBI Taxonomy" id="867345"/>
    <lineage>
        <taxon>Bacteria</taxon>
        <taxon>Pseudomonadati</taxon>
        <taxon>Pseudomonadota</taxon>
        <taxon>Gammaproteobacteria</taxon>
        <taxon>Chromatiales</taxon>
        <taxon>Ectothiorhodospiraceae</taxon>
        <taxon>Ectothiorhodospira</taxon>
    </lineage>
</organism>
<dbReference type="Proteomes" id="UP000199496">
    <property type="component" value="Unassembled WGS sequence"/>
</dbReference>
<keyword evidence="3" id="KW-1185">Reference proteome</keyword>
<dbReference type="InterPro" id="IPR002645">
    <property type="entry name" value="STAS_dom"/>
</dbReference>
<sequence length="101" mass="10742">MSEARLERTEAGIRVMGELTLATVPDLWRESRTLLQGGSGPCRVDLSGVTRSDSAGVALLVGWMKDCGGTQGGPLVFTGMPEHMQALVAVSDLEDVLRQEA</sequence>
<dbReference type="RefSeq" id="WP_090208051.1">
    <property type="nucleotide sequence ID" value="NZ_FOFO01000022.1"/>
</dbReference>
<dbReference type="CDD" id="cd07043">
    <property type="entry name" value="STAS_anti-anti-sigma_factors"/>
    <property type="match status" value="1"/>
</dbReference>
<dbReference type="Pfam" id="PF13466">
    <property type="entry name" value="STAS_2"/>
    <property type="match status" value="1"/>
</dbReference>
<name>A0A1H9EL12_9GAMM</name>
<reference evidence="2 3" key="1">
    <citation type="submission" date="2016-10" db="EMBL/GenBank/DDBJ databases">
        <authorList>
            <person name="de Groot N.N."/>
        </authorList>
    </citation>
    <scope>NUCLEOTIDE SEQUENCE [LARGE SCALE GENOMIC DNA]</scope>
    <source>
        <strain evidence="2 3">B7-7</strain>
    </source>
</reference>
<feature type="domain" description="STAS" evidence="1">
    <location>
        <begin position="13"/>
        <end position="101"/>
    </location>
</feature>
<evidence type="ECO:0000313" key="2">
    <source>
        <dbReference type="EMBL" id="SEQ26446.1"/>
    </source>
</evidence>
<dbReference type="InterPro" id="IPR052746">
    <property type="entry name" value="MlaB_ABC_Transporter"/>
</dbReference>
<protein>
    <submittedName>
        <fullName evidence="2">Phospholipid transport system transporter-binding protein</fullName>
    </submittedName>
</protein>
<dbReference type="SUPFAM" id="SSF52091">
    <property type="entry name" value="SpoIIaa-like"/>
    <property type="match status" value="1"/>
</dbReference>
<dbReference type="EMBL" id="FOFO01000022">
    <property type="protein sequence ID" value="SEQ26446.1"/>
    <property type="molecule type" value="Genomic_DNA"/>
</dbReference>
<dbReference type="Gene3D" id="3.30.750.24">
    <property type="entry name" value="STAS domain"/>
    <property type="match status" value="1"/>
</dbReference>
<gene>
    <name evidence="2" type="ORF">SAMN05421693_12220</name>
</gene>
<dbReference type="AlphaFoldDB" id="A0A1H9EL12"/>
<accession>A0A1H9EL12</accession>
<dbReference type="STRING" id="867345.SAMN05421693_12220"/>
<dbReference type="PROSITE" id="PS50801">
    <property type="entry name" value="STAS"/>
    <property type="match status" value="1"/>
</dbReference>
<dbReference type="InterPro" id="IPR036513">
    <property type="entry name" value="STAS_dom_sf"/>
</dbReference>
<dbReference type="PANTHER" id="PTHR35849">
    <property type="entry name" value="BLR2341 PROTEIN"/>
    <property type="match status" value="1"/>
</dbReference>
<proteinExistence type="predicted"/>
<dbReference type="OrthoDB" id="5297990at2"/>
<dbReference type="InterPro" id="IPR058548">
    <property type="entry name" value="MlaB-like_STAS"/>
</dbReference>